<feature type="domain" description="GST N-terminal" evidence="1">
    <location>
        <begin position="158"/>
        <end position="261"/>
    </location>
</feature>
<name>A0A7T7WKD3_9GAMM</name>
<feature type="domain" description="GST N-terminal" evidence="1">
    <location>
        <begin position="34"/>
        <end position="116"/>
    </location>
</feature>
<dbReference type="GeneID" id="89666223"/>
<dbReference type="InterPro" id="IPR004045">
    <property type="entry name" value="Glutathione_S-Trfase_N"/>
</dbReference>
<dbReference type="PROSITE" id="PS51354">
    <property type="entry name" value="GLUTAREDOXIN_2"/>
    <property type="match status" value="1"/>
</dbReference>
<dbReference type="EMBL" id="CP060811">
    <property type="protein sequence ID" value="QQN89301.1"/>
    <property type="molecule type" value="Genomic_DNA"/>
</dbReference>
<dbReference type="GO" id="GO:0016740">
    <property type="term" value="F:transferase activity"/>
    <property type="evidence" value="ECO:0007669"/>
    <property type="project" value="UniProtKB-KW"/>
</dbReference>
<dbReference type="AlphaFoldDB" id="A0A7T7WKD3"/>
<keyword evidence="2" id="KW-0808">Transferase</keyword>
<evidence type="ECO:0000313" key="3">
    <source>
        <dbReference type="Proteomes" id="UP000596079"/>
    </source>
</evidence>
<organism evidence="2 3">
    <name type="scientific">Acinetobacter variabilis</name>
    <dbReference type="NCBI Taxonomy" id="70346"/>
    <lineage>
        <taxon>Bacteria</taxon>
        <taxon>Pseudomonadati</taxon>
        <taxon>Pseudomonadota</taxon>
        <taxon>Gammaproteobacteria</taxon>
        <taxon>Moraxellales</taxon>
        <taxon>Moraxellaceae</taxon>
        <taxon>Acinetobacter</taxon>
    </lineage>
</organism>
<dbReference type="SFLD" id="SFLDG01202">
    <property type="entry name" value="SUF2.2"/>
    <property type="match status" value="1"/>
</dbReference>
<dbReference type="Gene3D" id="3.40.30.10">
    <property type="entry name" value="Glutaredoxin"/>
    <property type="match status" value="2"/>
</dbReference>
<dbReference type="PANTHER" id="PTHR45288:SF1">
    <property type="entry name" value="THIOREDOXIN FAMILY PROTEIN"/>
    <property type="match status" value="1"/>
</dbReference>
<evidence type="ECO:0000259" key="1">
    <source>
        <dbReference type="PROSITE" id="PS50404"/>
    </source>
</evidence>
<dbReference type="PANTHER" id="PTHR45288">
    <property type="entry name" value="THIOREDOXIN FAMILY PROTEIN"/>
    <property type="match status" value="1"/>
</dbReference>
<accession>A0A7T7WKD3</accession>
<dbReference type="SUPFAM" id="SSF52833">
    <property type="entry name" value="Thioredoxin-like"/>
    <property type="match status" value="2"/>
</dbReference>
<dbReference type="Pfam" id="PF13417">
    <property type="entry name" value="GST_N_3"/>
    <property type="match status" value="2"/>
</dbReference>
<dbReference type="PROSITE" id="PS50404">
    <property type="entry name" value="GST_NTER"/>
    <property type="match status" value="2"/>
</dbReference>
<dbReference type="Proteomes" id="UP000596079">
    <property type="component" value="Chromosome"/>
</dbReference>
<sequence length="265" mass="29984">MLGHQIKVAQALASAFLEGGRGTTGTPFPNQPEKPLKLYEYEGSPFCRRVREVMTLLNLDYEVYPCPRGGKRFRPEVKQQGGKLQFPFLVDENTGDKLYESQDIIHHLFKHYGKTGKTPAKYSNYPKVPVAAIAGTMVNGLRGGMAKPLSKNSPAPEQLLELWGFEASPYTRIVRGVLSELEIPYIYHNVAKERWQDQGLAKLRLKPGKYEPLPGGKREQVLKVMGDNIQVPYLVDPNTNTKMFESKDIVEYLKQQYGPEKKSKK</sequence>
<dbReference type="InterPro" id="IPR036249">
    <property type="entry name" value="Thioredoxin-like_sf"/>
</dbReference>
<dbReference type="SFLD" id="SFLDS00019">
    <property type="entry name" value="Glutathione_Transferase_(cytos"/>
    <property type="match status" value="1"/>
</dbReference>
<dbReference type="InterPro" id="IPR040079">
    <property type="entry name" value="Glutathione_S-Trfase"/>
</dbReference>
<evidence type="ECO:0000313" key="2">
    <source>
        <dbReference type="EMBL" id="QQN89301.1"/>
    </source>
</evidence>
<dbReference type="RefSeq" id="WP_034702605.1">
    <property type="nucleotide sequence ID" value="NZ_CP060811.1"/>
</dbReference>
<protein>
    <submittedName>
        <fullName evidence="2">Glutathione S-transferase N-terminal domain-containing protein</fullName>
    </submittedName>
</protein>
<reference evidence="2 3" key="1">
    <citation type="submission" date="2020-08" db="EMBL/GenBank/DDBJ databases">
        <title>Emergence of ISAba1-mediated novel tet(X) in Acinetobacter variabilis from a chicken farm.</title>
        <authorList>
            <person name="Peng K."/>
            <person name="Li R."/>
        </authorList>
    </citation>
    <scope>NUCLEOTIDE SEQUENCE [LARGE SCALE GENOMIC DNA]</scope>
    <source>
        <strain evidence="2 3">XM9F202-2</strain>
    </source>
</reference>
<gene>
    <name evidence="2" type="ORF">IAQ69_06520</name>
</gene>
<proteinExistence type="predicted"/>
<dbReference type="SFLD" id="SFLDG01181">
    <property type="entry name" value="SUF2"/>
    <property type="match status" value="1"/>
</dbReference>
<dbReference type="CDD" id="cd03041">
    <property type="entry name" value="GST_N_2GST_N"/>
    <property type="match status" value="1"/>
</dbReference>